<comment type="caution">
    <text evidence="4">The sequence shown here is derived from an EMBL/GenBank/DDBJ whole genome shotgun (WGS) entry which is preliminary data.</text>
</comment>
<dbReference type="OrthoDB" id="5894719at2"/>
<accession>A0A7W8CS25</accession>
<protein>
    <submittedName>
        <fullName evidence="4">MarR-like DNA-binding transcriptional regulator SgrR of sgrS sRNA</fullName>
    </submittedName>
</protein>
<dbReference type="InterPro" id="IPR025370">
    <property type="entry name" value="SgrR_HTH_N"/>
</dbReference>
<evidence type="ECO:0000259" key="2">
    <source>
        <dbReference type="Pfam" id="PF00496"/>
    </source>
</evidence>
<dbReference type="AlphaFoldDB" id="A0A7W8CS25"/>
<dbReference type="RefSeq" id="WP_135503187.1">
    <property type="nucleotide sequence ID" value="NZ_JACHHE010000005.1"/>
</dbReference>
<evidence type="ECO:0000256" key="1">
    <source>
        <dbReference type="ARBA" id="ARBA00023125"/>
    </source>
</evidence>
<dbReference type="GO" id="GO:0015833">
    <property type="term" value="P:peptide transport"/>
    <property type="evidence" value="ECO:0007669"/>
    <property type="project" value="TreeGrafter"/>
</dbReference>
<dbReference type="Gene3D" id="3.10.105.10">
    <property type="entry name" value="Dipeptide-binding Protein, Domain 3"/>
    <property type="match status" value="1"/>
</dbReference>
<sequence length="556" mass="64307">MDKLLLKLWRFVPSGETRKEDLADILELSSKQTARYLKKWAEEGWFRYTAGSGRGKVSTLFWLRDAEEVFMEHAVKIMEQEPVEISSKYLLFDWSDGAKQLLLERFRSKFGFSQNSGEIAKLIIPRRYKLATMHPLEMADVHSAHFVSTVFNRLVRVDDTGNVSPELAHSWDLSWTHLRLYLKKGVKFHDGSILTAEDVAECLNRMRTYPNFKELWEPVISISVPAPLVVDLHFPGGCSYCLHMLGMMNSSIFKESKGILLGSGSFYVDDSHELKTVLRAFEDYYGERPLLDEIEFVQVPKDIDITYRSSETSETEETFLVESDSGVGIVFMSSFRDSPIRRKEVRDFIHYTIAKQRPAITEVDPRILPNGEGLLVGYGQNFVPPRVPLPQLERPILLKTTGYLEDTAIWLKDVLEQEGIPVELVVMPFEKYMYDNGPDQQADLYIHGEVFEMNQDFSFFYFLINGLSPLRPIIPDNPQLEQLAMRYRTTPFENWHSLNREFEGTLVENSIMVPLYYGKRQIPFSAELTNVNISHFGYVDFSKLWVRPKIDDNHIM</sequence>
<evidence type="ECO:0000259" key="3">
    <source>
        <dbReference type="Pfam" id="PF12793"/>
    </source>
</evidence>
<dbReference type="PANTHER" id="PTHR30290:SF72">
    <property type="entry name" value="HTH-TYPE TRANSCRIPTIONAL REGULATOR SGRR"/>
    <property type="match status" value="1"/>
</dbReference>
<keyword evidence="5" id="KW-1185">Reference proteome</keyword>
<dbReference type="GO" id="GO:1904680">
    <property type="term" value="F:peptide transmembrane transporter activity"/>
    <property type="evidence" value="ECO:0007669"/>
    <property type="project" value="TreeGrafter"/>
</dbReference>
<dbReference type="GO" id="GO:0003677">
    <property type="term" value="F:DNA binding"/>
    <property type="evidence" value="ECO:0007669"/>
    <property type="project" value="UniProtKB-KW"/>
</dbReference>
<organism evidence="4 5">
    <name type="scientific">Planococcus koreensis</name>
    <dbReference type="NCBI Taxonomy" id="112331"/>
    <lineage>
        <taxon>Bacteria</taxon>
        <taxon>Bacillati</taxon>
        <taxon>Bacillota</taxon>
        <taxon>Bacilli</taxon>
        <taxon>Bacillales</taxon>
        <taxon>Caryophanaceae</taxon>
        <taxon>Planococcus</taxon>
    </lineage>
</organism>
<feature type="domain" description="Transcriptional regulator SgrR N-terminal HTH" evidence="3">
    <location>
        <begin position="17"/>
        <end position="84"/>
    </location>
</feature>
<name>A0A7W8CS25_9BACL</name>
<dbReference type="InterPro" id="IPR000914">
    <property type="entry name" value="SBP_5_dom"/>
</dbReference>
<evidence type="ECO:0000313" key="5">
    <source>
        <dbReference type="Proteomes" id="UP000525923"/>
    </source>
</evidence>
<proteinExistence type="predicted"/>
<gene>
    <name evidence="4" type="ORF">HNQ44_002041</name>
</gene>
<feature type="domain" description="Solute-binding protein family 5" evidence="2">
    <location>
        <begin position="163"/>
        <end position="302"/>
    </location>
</feature>
<keyword evidence="1 4" id="KW-0238">DNA-binding</keyword>
<dbReference type="Gene3D" id="3.40.190.10">
    <property type="entry name" value="Periplasmic binding protein-like II"/>
    <property type="match status" value="1"/>
</dbReference>
<dbReference type="EMBL" id="JACHHE010000005">
    <property type="protein sequence ID" value="MBB5180612.1"/>
    <property type="molecule type" value="Genomic_DNA"/>
</dbReference>
<evidence type="ECO:0000313" key="4">
    <source>
        <dbReference type="EMBL" id="MBB5180612.1"/>
    </source>
</evidence>
<dbReference type="PANTHER" id="PTHR30290">
    <property type="entry name" value="PERIPLASMIC BINDING COMPONENT OF ABC TRANSPORTER"/>
    <property type="match status" value="1"/>
</dbReference>
<reference evidence="4 5" key="1">
    <citation type="submission" date="2020-08" db="EMBL/GenBank/DDBJ databases">
        <title>Genomic Encyclopedia of Type Strains, Phase IV (KMG-IV): sequencing the most valuable type-strain genomes for metagenomic binning, comparative biology and taxonomic classification.</title>
        <authorList>
            <person name="Goeker M."/>
        </authorList>
    </citation>
    <scope>NUCLEOTIDE SEQUENCE [LARGE SCALE GENOMIC DNA]</scope>
    <source>
        <strain evidence="4 5">DSM 15895</strain>
    </source>
</reference>
<dbReference type="Pfam" id="PF12793">
    <property type="entry name" value="SgrR_N"/>
    <property type="match status" value="1"/>
</dbReference>
<dbReference type="Proteomes" id="UP000525923">
    <property type="component" value="Unassembled WGS sequence"/>
</dbReference>
<dbReference type="InterPro" id="IPR039424">
    <property type="entry name" value="SBP_5"/>
</dbReference>
<dbReference type="SUPFAM" id="SSF53850">
    <property type="entry name" value="Periplasmic binding protein-like II"/>
    <property type="match status" value="1"/>
</dbReference>
<dbReference type="Pfam" id="PF00496">
    <property type="entry name" value="SBP_bac_5"/>
    <property type="match status" value="1"/>
</dbReference>